<dbReference type="Pfam" id="PF13416">
    <property type="entry name" value="SBP_bac_8"/>
    <property type="match status" value="1"/>
</dbReference>
<feature type="chain" id="PRO_5039118770" description="ABC transporter, solute-binding protein" evidence="5">
    <location>
        <begin position="31"/>
        <end position="493"/>
    </location>
</feature>
<dbReference type="AlphaFoldDB" id="B0MA66"/>
<proteinExistence type="inferred from homology"/>
<accession>B0MA66</accession>
<keyword evidence="7" id="KW-1185">Reference proteome</keyword>
<keyword evidence="3" id="KW-0813">Transport</keyword>
<dbReference type="InterPro" id="IPR050490">
    <property type="entry name" value="Bact_solute-bd_prot1"/>
</dbReference>
<evidence type="ECO:0000256" key="3">
    <source>
        <dbReference type="ARBA" id="ARBA00022448"/>
    </source>
</evidence>
<reference evidence="6" key="1">
    <citation type="submission" date="2007-11" db="EMBL/GenBank/DDBJ databases">
        <authorList>
            <person name="Fulton L."/>
            <person name="Clifton S."/>
            <person name="Fulton B."/>
            <person name="Xu J."/>
            <person name="Minx P."/>
            <person name="Pepin K.H."/>
            <person name="Johnson M."/>
            <person name="Thiruvilangam P."/>
            <person name="Bhonagiri V."/>
            <person name="Nash W.E."/>
            <person name="Mardis E.R."/>
            <person name="Wilson R.K."/>
        </authorList>
    </citation>
    <scope>NUCLEOTIDE SEQUENCE [LARGE SCALE GENOMIC DNA]</scope>
    <source>
        <strain evidence="6">DSM 14662</strain>
    </source>
</reference>
<keyword evidence="4 5" id="KW-0732">Signal</keyword>
<protein>
    <recommendedName>
        <fullName evidence="8">ABC transporter, solute-binding protein</fullName>
    </recommendedName>
</protein>
<evidence type="ECO:0000256" key="2">
    <source>
        <dbReference type="ARBA" id="ARBA00008520"/>
    </source>
</evidence>
<dbReference type="InterPro" id="IPR006059">
    <property type="entry name" value="SBP"/>
</dbReference>
<gene>
    <name evidence="6" type="ORF">ANACAC_00440</name>
</gene>
<dbReference type="GO" id="GO:0030313">
    <property type="term" value="C:cell envelope"/>
    <property type="evidence" value="ECO:0007669"/>
    <property type="project" value="UniProtKB-SubCell"/>
</dbReference>
<dbReference type="EMBL" id="ABAX03000003">
    <property type="protein sequence ID" value="EDR98907.1"/>
    <property type="molecule type" value="Genomic_DNA"/>
</dbReference>
<comment type="subcellular location">
    <subcellularLocation>
        <location evidence="1">Cell envelope</location>
    </subcellularLocation>
</comment>
<evidence type="ECO:0000256" key="1">
    <source>
        <dbReference type="ARBA" id="ARBA00004196"/>
    </source>
</evidence>
<comment type="caution">
    <text evidence="6">The sequence shown here is derived from an EMBL/GenBank/DDBJ whole genome shotgun (WGS) entry which is preliminary data.</text>
</comment>
<dbReference type="eggNOG" id="COG1653">
    <property type="taxonomic scope" value="Bacteria"/>
</dbReference>
<evidence type="ECO:0000313" key="7">
    <source>
        <dbReference type="Proteomes" id="UP000004935"/>
    </source>
</evidence>
<evidence type="ECO:0000313" key="6">
    <source>
        <dbReference type="EMBL" id="EDR98907.1"/>
    </source>
</evidence>
<dbReference type="PANTHER" id="PTHR43649">
    <property type="entry name" value="ARABINOSE-BINDING PROTEIN-RELATED"/>
    <property type="match status" value="1"/>
</dbReference>
<organism evidence="6 7">
    <name type="scientific">Anaerostipes caccae (strain DSM 14662 / CCUG 47493 / JCM 13470 / NCIMB 13811 / L1-92)</name>
    <dbReference type="NCBI Taxonomy" id="411490"/>
    <lineage>
        <taxon>Bacteria</taxon>
        <taxon>Bacillati</taxon>
        <taxon>Bacillota</taxon>
        <taxon>Clostridia</taxon>
        <taxon>Lachnospirales</taxon>
        <taxon>Lachnospiraceae</taxon>
        <taxon>Anaerostipes</taxon>
    </lineage>
</organism>
<reference evidence="6" key="2">
    <citation type="submission" date="2013-11" db="EMBL/GenBank/DDBJ databases">
        <title>Draft genome sequence of Anaerostipes caccae (DSM 14662).</title>
        <authorList>
            <person name="Sudarsanam P."/>
            <person name="Ley R."/>
            <person name="Guruge J."/>
            <person name="Turnbaugh P.J."/>
            <person name="Mahowald M."/>
            <person name="Liep D."/>
            <person name="Gordon J."/>
        </authorList>
    </citation>
    <scope>NUCLEOTIDE SEQUENCE</scope>
    <source>
        <strain evidence="6">DSM 14662</strain>
    </source>
</reference>
<dbReference type="STRING" id="411490.ANACAC_00440"/>
<dbReference type="PANTHER" id="PTHR43649:SF31">
    <property type="entry name" value="SN-GLYCEROL-3-PHOSPHATE-BINDING PERIPLASMIC PROTEIN UGPB"/>
    <property type="match status" value="1"/>
</dbReference>
<dbReference type="PROSITE" id="PS51257">
    <property type="entry name" value="PROKAR_LIPOPROTEIN"/>
    <property type="match status" value="1"/>
</dbReference>
<evidence type="ECO:0000256" key="5">
    <source>
        <dbReference type="SAM" id="SignalP"/>
    </source>
</evidence>
<evidence type="ECO:0008006" key="8">
    <source>
        <dbReference type="Google" id="ProtNLM"/>
    </source>
</evidence>
<feature type="signal peptide" evidence="5">
    <location>
        <begin position="1"/>
        <end position="30"/>
    </location>
</feature>
<comment type="similarity">
    <text evidence="2">Belongs to the bacterial solute-binding protein 1 family.</text>
</comment>
<evidence type="ECO:0000256" key="4">
    <source>
        <dbReference type="ARBA" id="ARBA00022729"/>
    </source>
</evidence>
<sequence>MLKTGLSGGSLMKKLLVCMLTCFMAVSLLAGCGKKEEAKTVELDKDNPTVISVWHYYNGAQQEAFESLVSQFNNSDGKDEGIYVETYAQGNVYDLEKTVLNSANKKAGASEMPNIFAAYADTAYQVNKLGLVADLNEYLTKAEIGEYVDNYIEEGELSKAGELKIFPVAKATEVLAVNQTDWEKFSKATGAKTSDLSTIEGLVKTAEKYYKWTDKATKTPNDGKAFYGRDAMANYFFVGAKQQGVDLLTIEKGKCKINFDKKVVRKLWDNYYTPYIKGYFTASGRYRSDDMKMGSLIAFTGSSSGAAYYPKAVTVNDKKSYPIKVRSYEVPKFADEEDYAVQQGAGMVVTKSSDKEIYASVQFLKWFTEAKRNFEFAATSSYLPVKKEANTEKAVEKAMKDEKNEDIKDTVMTAVKTVNNNKMYTPKAAKNGSQIRNILETCLSDKADQDRKAVEKAIKGGMSYEAAVKKYNTDQNFEQWYEKTLKELKTLEG</sequence>
<dbReference type="HOGENOM" id="CLU_043127_0_0_9"/>
<dbReference type="Gene3D" id="3.40.190.10">
    <property type="entry name" value="Periplasmic binding protein-like II"/>
    <property type="match status" value="1"/>
</dbReference>
<name>B0MA66_ANACD</name>
<dbReference type="SUPFAM" id="SSF53850">
    <property type="entry name" value="Periplasmic binding protein-like II"/>
    <property type="match status" value="1"/>
</dbReference>
<dbReference type="Proteomes" id="UP000004935">
    <property type="component" value="Unassembled WGS sequence"/>
</dbReference>